<evidence type="ECO:0000256" key="7">
    <source>
        <dbReference type="SAM" id="SignalP"/>
    </source>
</evidence>
<proteinExistence type="inferred from homology"/>
<evidence type="ECO:0000256" key="3">
    <source>
        <dbReference type="ARBA" id="ARBA00022801"/>
    </source>
</evidence>
<dbReference type="GO" id="GO:0051603">
    <property type="term" value="P:proteolysis involved in protein catabolic process"/>
    <property type="evidence" value="ECO:0007669"/>
    <property type="project" value="TreeGrafter"/>
</dbReference>
<evidence type="ECO:0000313" key="9">
    <source>
        <dbReference type="EMBL" id="SQH25437.1"/>
    </source>
</evidence>
<sequence>MKFKIKLLACVTAITLSQAACNVIDSASLNQQAAQAYRQTVSQAQGERKVDTTSSTARRIQVVFQKMKPFATAANQTGQVFNWEMTVIRSDELNAWAMPGGKMVFYTGMVEKLKLTDDEIAAVVGHEMTHALLEHSRKEANRNVGIQLGAQLGTALLAGATGVSTDVVGTGVGLLTDLGLDKPFSRDAEREADLGGLKLMAQAGYNPEAAVSVWQKMNRENDNNNALVKVLSTHLTNNDRIELIRHELPNVLPLYRQAKGK</sequence>
<comment type="cofactor">
    <cofactor evidence="6">
        <name>Zn(2+)</name>
        <dbReference type="ChEBI" id="CHEBI:29105"/>
    </cofactor>
    <text evidence="6">Binds 1 zinc ion per subunit.</text>
</comment>
<evidence type="ECO:0000259" key="8">
    <source>
        <dbReference type="Pfam" id="PF01435"/>
    </source>
</evidence>
<dbReference type="Gene3D" id="3.30.2010.10">
    <property type="entry name" value="Metalloproteases ('zincins'), catalytic domain"/>
    <property type="match status" value="1"/>
</dbReference>
<dbReference type="AlphaFoldDB" id="A0AAX2J5A8"/>
<evidence type="ECO:0000256" key="4">
    <source>
        <dbReference type="ARBA" id="ARBA00022833"/>
    </source>
</evidence>
<dbReference type="Proteomes" id="UP000248598">
    <property type="component" value="Chromosome 1"/>
</dbReference>
<feature type="domain" description="Peptidase M48" evidence="8">
    <location>
        <begin position="58"/>
        <end position="246"/>
    </location>
</feature>
<dbReference type="EMBL" id="LS483426">
    <property type="protein sequence ID" value="SQH25437.1"/>
    <property type="molecule type" value="Genomic_DNA"/>
</dbReference>
<evidence type="ECO:0000313" key="10">
    <source>
        <dbReference type="Proteomes" id="UP000248598"/>
    </source>
</evidence>
<dbReference type="GeneID" id="93262914"/>
<dbReference type="InterPro" id="IPR001915">
    <property type="entry name" value="Peptidase_M48"/>
</dbReference>
<protein>
    <submittedName>
        <fullName evidence="9">Uncharacterized metalloprotease yggG</fullName>
        <ecNumber evidence="9">3.4.24.-</ecNumber>
    </submittedName>
</protein>
<keyword evidence="3 6" id="KW-0378">Hydrolase</keyword>
<dbReference type="GO" id="GO:0004222">
    <property type="term" value="F:metalloendopeptidase activity"/>
    <property type="evidence" value="ECO:0007669"/>
    <property type="project" value="InterPro"/>
</dbReference>
<reference evidence="9 10" key="1">
    <citation type="submission" date="2018-06" db="EMBL/GenBank/DDBJ databases">
        <authorList>
            <consortium name="Pathogen Informatics"/>
            <person name="Doyle S."/>
        </authorList>
    </citation>
    <scope>NUCLEOTIDE SEQUENCE [LARGE SCALE GENOMIC DNA]</scope>
    <source>
        <strain evidence="9 10">NCTC10529</strain>
    </source>
</reference>
<evidence type="ECO:0000256" key="1">
    <source>
        <dbReference type="ARBA" id="ARBA00022670"/>
    </source>
</evidence>
<organism evidence="9 10">
    <name type="scientific">Kingella kingae</name>
    <dbReference type="NCBI Taxonomy" id="504"/>
    <lineage>
        <taxon>Bacteria</taxon>
        <taxon>Pseudomonadati</taxon>
        <taxon>Pseudomonadota</taxon>
        <taxon>Betaproteobacteria</taxon>
        <taxon>Neisseriales</taxon>
        <taxon>Neisseriaceae</taxon>
        <taxon>Kingella</taxon>
    </lineage>
</organism>
<dbReference type="GO" id="GO:0016020">
    <property type="term" value="C:membrane"/>
    <property type="evidence" value="ECO:0007669"/>
    <property type="project" value="TreeGrafter"/>
</dbReference>
<gene>
    <name evidence="9" type="primary">yggG</name>
    <name evidence="9" type="ORF">NCTC10529_01636</name>
</gene>
<evidence type="ECO:0000256" key="2">
    <source>
        <dbReference type="ARBA" id="ARBA00022723"/>
    </source>
</evidence>
<keyword evidence="5 6" id="KW-0482">Metalloprotease</keyword>
<keyword evidence="2" id="KW-0479">Metal-binding</keyword>
<dbReference type="GO" id="GO:0046872">
    <property type="term" value="F:metal ion binding"/>
    <property type="evidence" value="ECO:0007669"/>
    <property type="project" value="UniProtKB-KW"/>
</dbReference>
<keyword evidence="4 6" id="KW-0862">Zinc</keyword>
<keyword evidence="7" id="KW-0732">Signal</keyword>
<accession>A0AAX2J5A8</accession>
<dbReference type="CDD" id="cd07331">
    <property type="entry name" value="M48C_Oma1_like"/>
    <property type="match status" value="1"/>
</dbReference>
<dbReference type="InterPro" id="IPR051156">
    <property type="entry name" value="Mito/Outer_Membr_Metalloprot"/>
</dbReference>
<feature type="chain" id="PRO_5043634685" evidence="7">
    <location>
        <begin position="20"/>
        <end position="261"/>
    </location>
</feature>
<dbReference type="RefSeq" id="WP_003786582.1">
    <property type="nucleotide sequence ID" value="NZ_CP091518.1"/>
</dbReference>
<dbReference type="Pfam" id="PF01435">
    <property type="entry name" value="Peptidase_M48"/>
    <property type="match status" value="1"/>
</dbReference>
<evidence type="ECO:0000256" key="5">
    <source>
        <dbReference type="ARBA" id="ARBA00023049"/>
    </source>
</evidence>
<dbReference type="EC" id="3.4.24.-" evidence="9"/>
<evidence type="ECO:0000256" key="6">
    <source>
        <dbReference type="RuleBase" id="RU003983"/>
    </source>
</evidence>
<comment type="similarity">
    <text evidence="6">Belongs to the peptidase M48 family.</text>
</comment>
<name>A0AAX2J5A8_KINKI</name>
<dbReference type="PANTHER" id="PTHR22726:SF1">
    <property type="entry name" value="METALLOENDOPEPTIDASE OMA1, MITOCHONDRIAL"/>
    <property type="match status" value="1"/>
</dbReference>
<dbReference type="PANTHER" id="PTHR22726">
    <property type="entry name" value="METALLOENDOPEPTIDASE OMA1"/>
    <property type="match status" value="1"/>
</dbReference>
<keyword evidence="1 6" id="KW-0645">Protease</keyword>
<feature type="signal peptide" evidence="7">
    <location>
        <begin position="1"/>
        <end position="19"/>
    </location>
</feature>